<feature type="domain" description="Calcineurin-like phosphoesterase" evidence="1">
    <location>
        <begin position="41"/>
        <end position="255"/>
    </location>
</feature>
<dbReference type="InterPro" id="IPR004843">
    <property type="entry name" value="Calcineurin-like_PHP"/>
</dbReference>
<evidence type="ECO:0000313" key="2">
    <source>
        <dbReference type="EMBL" id="THU39314.1"/>
    </source>
</evidence>
<dbReference type="PANTHER" id="PTHR46546">
    <property type="entry name" value="SHEWANELLA-LIKE PROTEIN PHOSPHATASE 1"/>
    <property type="match status" value="1"/>
</dbReference>
<evidence type="ECO:0000259" key="1">
    <source>
        <dbReference type="Pfam" id="PF00149"/>
    </source>
</evidence>
<dbReference type="Gene3D" id="3.60.21.10">
    <property type="match status" value="1"/>
</dbReference>
<dbReference type="Pfam" id="PF00149">
    <property type="entry name" value="Metallophos"/>
    <property type="match status" value="1"/>
</dbReference>
<dbReference type="Proteomes" id="UP000306918">
    <property type="component" value="Unassembled WGS sequence"/>
</dbReference>
<dbReference type="RefSeq" id="WP_136577446.1">
    <property type="nucleotide sequence ID" value="NZ_STFF01000003.1"/>
</dbReference>
<protein>
    <submittedName>
        <fullName evidence="2">Metallophosphoesterase</fullName>
    </submittedName>
</protein>
<keyword evidence="3" id="KW-1185">Reference proteome</keyword>
<proteinExistence type="predicted"/>
<dbReference type="EMBL" id="STFF01000003">
    <property type="protein sequence ID" value="THU39314.1"/>
    <property type="molecule type" value="Genomic_DNA"/>
</dbReference>
<dbReference type="InterPro" id="IPR029052">
    <property type="entry name" value="Metallo-depent_PP-like"/>
</dbReference>
<dbReference type="OrthoDB" id="7550081at2"/>
<organism evidence="2 3">
    <name type="scientific">Niastella caeni</name>
    <dbReference type="NCBI Taxonomy" id="2569763"/>
    <lineage>
        <taxon>Bacteria</taxon>
        <taxon>Pseudomonadati</taxon>
        <taxon>Bacteroidota</taxon>
        <taxon>Chitinophagia</taxon>
        <taxon>Chitinophagales</taxon>
        <taxon>Chitinophagaceae</taxon>
        <taxon>Niastella</taxon>
    </lineage>
</organism>
<name>A0A4S8HYR9_9BACT</name>
<reference evidence="2 3" key="1">
    <citation type="submission" date="2019-04" db="EMBL/GenBank/DDBJ databases">
        <title>Niastella caeni sp. nov., isolated from activated sludge.</title>
        <authorList>
            <person name="Sheng M."/>
        </authorList>
    </citation>
    <scope>NUCLEOTIDE SEQUENCE [LARGE SCALE GENOMIC DNA]</scope>
    <source>
        <strain evidence="2 3">HX-2-15</strain>
    </source>
</reference>
<comment type="caution">
    <text evidence="2">The sequence shown here is derived from an EMBL/GenBank/DDBJ whole genome shotgun (WGS) entry which is preliminary data.</text>
</comment>
<gene>
    <name evidence="2" type="ORF">FAM09_12435</name>
</gene>
<dbReference type="SUPFAM" id="SSF56300">
    <property type="entry name" value="Metallo-dependent phosphatases"/>
    <property type="match status" value="1"/>
</dbReference>
<dbReference type="PANTHER" id="PTHR46546:SF4">
    <property type="entry name" value="SHEWANELLA-LIKE PROTEIN PHOSPHATASE 1"/>
    <property type="match status" value="1"/>
</dbReference>
<accession>A0A4S8HYR9</accession>
<sequence length="302" mass="34674">MINKEKYRIEMPCSREHENFSFCVRSNLKNEPGQYDAPAKMLLLSDIEGNFLPFRRLLIKCGVIDSRHNWIFEKGHLVIAGDCFDRGNQVIECLWLIYSLEEKAKLAGGYVHFILGNHEIMNLNGDWRYIHPKYANPVDDKKTFTALYDGNITLWQWLLTKNIIEKIGDILVVHGGISPEMNFFPYSVSEINTKARPFYTFATQIFDDPLLYLIFNSNQSPFWYRGYYHGNANEAQVDATLAHFGIHTIITGHTIVSRVSTFFNGKVINVNTDHAAGNSEALLIKNSKFYRVSGAGKHERIK</sequence>
<dbReference type="AlphaFoldDB" id="A0A4S8HYR9"/>
<dbReference type="GO" id="GO:0016787">
    <property type="term" value="F:hydrolase activity"/>
    <property type="evidence" value="ECO:0007669"/>
    <property type="project" value="InterPro"/>
</dbReference>
<evidence type="ECO:0000313" key="3">
    <source>
        <dbReference type="Proteomes" id="UP000306918"/>
    </source>
</evidence>